<sequence>MEHTLKILGGCISLVFYLATLCFESAPKPEDELRQAGFSKDGKTAESQIVLGLLVSEDGYPLSYSVFNGN</sequence>
<accession>A0A644YPU2</accession>
<reference evidence="1" key="1">
    <citation type="submission" date="2019-08" db="EMBL/GenBank/DDBJ databases">
        <authorList>
            <person name="Kucharzyk K."/>
            <person name="Murdoch R.W."/>
            <person name="Higgins S."/>
            <person name="Loffler F."/>
        </authorList>
    </citation>
    <scope>NUCLEOTIDE SEQUENCE</scope>
</reference>
<comment type="caution">
    <text evidence="1">The sequence shown here is derived from an EMBL/GenBank/DDBJ whole genome shotgun (WGS) entry which is preliminary data.</text>
</comment>
<dbReference type="EMBL" id="VSSQ01005796">
    <property type="protein sequence ID" value="MPM30480.1"/>
    <property type="molecule type" value="Genomic_DNA"/>
</dbReference>
<organism evidence="1">
    <name type="scientific">bioreactor metagenome</name>
    <dbReference type="NCBI Taxonomy" id="1076179"/>
    <lineage>
        <taxon>unclassified sequences</taxon>
        <taxon>metagenomes</taxon>
        <taxon>ecological metagenomes</taxon>
    </lineage>
</organism>
<gene>
    <name evidence="1" type="ORF">SDC9_77030</name>
</gene>
<proteinExistence type="predicted"/>
<dbReference type="AlphaFoldDB" id="A0A644YPU2"/>
<protein>
    <submittedName>
        <fullName evidence="1">Uncharacterized protein</fullName>
    </submittedName>
</protein>
<name>A0A644YPU2_9ZZZZ</name>
<evidence type="ECO:0000313" key="1">
    <source>
        <dbReference type="EMBL" id="MPM30480.1"/>
    </source>
</evidence>